<keyword evidence="9" id="KW-1185">Reference proteome</keyword>
<feature type="domain" description="Amino acid transporter transmembrane" evidence="7">
    <location>
        <begin position="83"/>
        <end position="472"/>
    </location>
</feature>
<reference evidence="8" key="1">
    <citation type="journal article" date="2022" name="Proc. Natl. Acad. Sci. U.S.A.">
        <title>Life cycle and functional genomics of the unicellular red alga Galdieria for elucidating algal and plant evolution and industrial use.</title>
        <authorList>
            <person name="Hirooka S."/>
            <person name="Itabashi T."/>
            <person name="Ichinose T.M."/>
            <person name="Onuma R."/>
            <person name="Fujiwara T."/>
            <person name="Yamashita S."/>
            <person name="Jong L.W."/>
            <person name="Tomita R."/>
            <person name="Iwane A.H."/>
            <person name="Miyagishima S.Y."/>
        </authorList>
    </citation>
    <scope>NUCLEOTIDE SEQUENCE</scope>
    <source>
        <strain evidence="8">NBRC 102759</strain>
    </source>
</reference>
<feature type="transmembrane region" description="Helical" evidence="6">
    <location>
        <begin position="340"/>
        <end position="362"/>
    </location>
</feature>
<dbReference type="Pfam" id="PF01490">
    <property type="entry name" value="Aa_trans"/>
    <property type="match status" value="1"/>
</dbReference>
<gene>
    <name evidence="8" type="ORF">GpartN1_g3607.t1</name>
</gene>
<feature type="transmembrane region" description="Helical" evidence="6">
    <location>
        <begin position="160"/>
        <end position="181"/>
    </location>
</feature>
<protein>
    <recommendedName>
        <fullName evidence="7">Amino acid transporter transmembrane domain-containing protein</fullName>
    </recommendedName>
</protein>
<dbReference type="PANTHER" id="PTHR22950">
    <property type="entry name" value="AMINO ACID TRANSPORTER"/>
    <property type="match status" value="1"/>
</dbReference>
<evidence type="ECO:0000256" key="6">
    <source>
        <dbReference type="SAM" id="Phobius"/>
    </source>
</evidence>
<evidence type="ECO:0000256" key="3">
    <source>
        <dbReference type="ARBA" id="ARBA00022989"/>
    </source>
</evidence>
<dbReference type="OrthoDB" id="40134at2759"/>
<organism evidence="8 9">
    <name type="scientific">Galdieria partita</name>
    <dbReference type="NCBI Taxonomy" id="83374"/>
    <lineage>
        <taxon>Eukaryota</taxon>
        <taxon>Rhodophyta</taxon>
        <taxon>Bangiophyceae</taxon>
        <taxon>Galdieriales</taxon>
        <taxon>Galdieriaceae</taxon>
        <taxon>Galdieria</taxon>
    </lineage>
</organism>
<name>A0A9C7UQL7_9RHOD</name>
<keyword evidence="2 6" id="KW-0812">Transmembrane</keyword>
<evidence type="ECO:0000256" key="5">
    <source>
        <dbReference type="SAM" id="MobiDB-lite"/>
    </source>
</evidence>
<dbReference type="GO" id="GO:0016020">
    <property type="term" value="C:membrane"/>
    <property type="evidence" value="ECO:0007669"/>
    <property type="project" value="UniProtKB-SubCell"/>
</dbReference>
<comment type="subcellular location">
    <subcellularLocation>
        <location evidence="1">Membrane</location>
        <topology evidence="1">Multi-pass membrane protein</topology>
    </subcellularLocation>
</comment>
<feature type="transmembrane region" description="Helical" evidence="6">
    <location>
        <begin position="115"/>
        <end position="139"/>
    </location>
</feature>
<dbReference type="InterPro" id="IPR013057">
    <property type="entry name" value="AA_transpt_TM"/>
</dbReference>
<keyword evidence="4 6" id="KW-0472">Membrane</keyword>
<evidence type="ECO:0000256" key="1">
    <source>
        <dbReference type="ARBA" id="ARBA00004141"/>
    </source>
</evidence>
<feature type="transmembrane region" description="Helical" evidence="6">
    <location>
        <begin position="86"/>
        <end position="109"/>
    </location>
</feature>
<dbReference type="Gene3D" id="1.20.1740.10">
    <property type="entry name" value="Amino acid/polyamine transporter I"/>
    <property type="match status" value="1"/>
</dbReference>
<dbReference type="EMBL" id="BQMJ01000027">
    <property type="protein sequence ID" value="GJQ11816.1"/>
    <property type="molecule type" value="Genomic_DNA"/>
</dbReference>
<evidence type="ECO:0000259" key="7">
    <source>
        <dbReference type="Pfam" id="PF01490"/>
    </source>
</evidence>
<feature type="transmembrane region" description="Helical" evidence="6">
    <location>
        <begin position="223"/>
        <end position="245"/>
    </location>
</feature>
<sequence>MRLPWKRASVDKTGELQANDSVIPMKPQQSIEAAVEDPVDEEETPFEKSFEDAMKESFDIGRRSRSSSYDPNDPDKQYVPPRKMSWWMLTMLMCGYMVGIGVLSIPSAFQTLGWVGGTLILTGIYLITTATGYFIYYMGLRYPTVRSYATMSRRLWGKPGMYFTAFIAYSYFFALLTSDLLTSSLTWKNMLQKEHICTVAFAAIAYAMMLLAGQARSLFEITYIILVAITFIVIPIILVCVRSPVIGAGLAKTYASSSASFYEGLTAAMDIIFAFTGHLIYFEFMAELKRVEDFPTALWLSQTFSYACYLTLSAVAYYYLGNTGKMESPVTLVIKHGAIHYVNDVFMVIHVTIAGTIGGNVLSRAVQWTFQPLVAGGLRKFRDGSIRNRLWWLLWTGLTYGGAFLVAELIPFFSSFIGIMTSLFSSFLTFIIPSAFYFWEFWHDTRWYQKLLPLFCFLVGFLMLTLGSYGTFKSLIVAIEHTGKPFSCDRKF</sequence>
<dbReference type="Proteomes" id="UP001061958">
    <property type="component" value="Unassembled WGS sequence"/>
</dbReference>
<dbReference type="AlphaFoldDB" id="A0A9C7UQL7"/>
<feature type="transmembrane region" description="Helical" evidence="6">
    <location>
        <begin position="193"/>
        <end position="211"/>
    </location>
</feature>
<proteinExistence type="predicted"/>
<dbReference type="PANTHER" id="PTHR22950:SF461">
    <property type="entry name" value="AMINO ACID TRANSPORTER TRANSMEMBRANE DOMAIN-CONTAINING PROTEIN"/>
    <property type="match status" value="1"/>
</dbReference>
<reference evidence="8" key="2">
    <citation type="submission" date="2022-01" db="EMBL/GenBank/DDBJ databases">
        <authorList>
            <person name="Hirooka S."/>
            <person name="Miyagishima S.Y."/>
        </authorList>
    </citation>
    <scope>NUCLEOTIDE SEQUENCE</scope>
    <source>
        <strain evidence="8">NBRC 102759</strain>
    </source>
</reference>
<feature type="transmembrane region" description="Helical" evidence="6">
    <location>
        <begin position="451"/>
        <end position="472"/>
    </location>
</feature>
<feature type="compositionally biased region" description="Acidic residues" evidence="5">
    <location>
        <begin position="34"/>
        <end position="44"/>
    </location>
</feature>
<dbReference type="GO" id="GO:0015179">
    <property type="term" value="F:L-amino acid transmembrane transporter activity"/>
    <property type="evidence" value="ECO:0007669"/>
    <property type="project" value="TreeGrafter"/>
</dbReference>
<evidence type="ECO:0000313" key="8">
    <source>
        <dbReference type="EMBL" id="GJQ11816.1"/>
    </source>
</evidence>
<keyword evidence="3 6" id="KW-1133">Transmembrane helix</keyword>
<evidence type="ECO:0000256" key="2">
    <source>
        <dbReference type="ARBA" id="ARBA00022692"/>
    </source>
</evidence>
<feature type="transmembrane region" description="Helical" evidence="6">
    <location>
        <begin position="390"/>
        <end position="410"/>
    </location>
</feature>
<feature type="transmembrane region" description="Helical" evidence="6">
    <location>
        <begin position="416"/>
        <end position="439"/>
    </location>
</feature>
<comment type="caution">
    <text evidence="8">The sequence shown here is derived from an EMBL/GenBank/DDBJ whole genome shotgun (WGS) entry which is preliminary data.</text>
</comment>
<evidence type="ECO:0000256" key="4">
    <source>
        <dbReference type="ARBA" id="ARBA00023136"/>
    </source>
</evidence>
<feature type="transmembrane region" description="Helical" evidence="6">
    <location>
        <begin position="265"/>
        <end position="284"/>
    </location>
</feature>
<feature type="transmembrane region" description="Helical" evidence="6">
    <location>
        <begin position="296"/>
        <end position="320"/>
    </location>
</feature>
<evidence type="ECO:0000313" key="9">
    <source>
        <dbReference type="Proteomes" id="UP001061958"/>
    </source>
</evidence>
<feature type="region of interest" description="Disordered" evidence="5">
    <location>
        <begin position="1"/>
        <end position="50"/>
    </location>
</feature>
<accession>A0A9C7UQL7</accession>